<organism evidence="2 3">
    <name type="scientific">Xylanibacter ruminicola</name>
    <name type="common">Prevotella ruminicola</name>
    <dbReference type="NCBI Taxonomy" id="839"/>
    <lineage>
        <taxon>Bacteria</taxon>
        <taxon>Pseudomonadati</taxon>
        <taxon>Bacteroidota</taxon>
        <taxon>Bacteroidia</taxon>
        <taxon>Bacteroidales</taxon>
        <taxon>Prevotellaceae</taxon>
        <taxon>Xylanibacter</taxon>
    </lineage>
</organism>
<evidence type="ECO:0000313" key="2">
    <source>
        <dbReference type="EMBL" id="SHK97434.1"/>
    </source>
</evidence>
<sequence>MKTEENKKQQELTDEQLDNVAGGGKAGKVSKKVIK</sequence>
<dbReference type="EMBL" id="FRBD01000018">
    <property type="protein sequence ID" value="SHK97434.1"/>
    <property type="molecule type" value="Genomic_DNA"/>
</dbReference>
<evidence type="ECO:0008006" key="4">
    <source>
        <dbReference type="Google" id="ProtNLM"/>
    </source>
</evidence>
<gene>
    <name evidence="2" type="ORF">SAMN05216463_1187</name>
</gene>
<accession>A0A1M6WUV8</accession>
<name>A0A1M6WUV8_XYLRU</name>
<protein>
    <recommendedName>
        <fullName evidence="4">Bacteriocin-type signal sequence-containing protein</fullName>
    </recommendedName>
</protein>
<dbReference type="AlphaFoldDB" id="A0A1M6WUV8"/>
<feature type="region of interest" description="Disordered" evidence="1">
    <location>
        <begin position="1"/>
        <end position="35"/>
    </location>
</feature>
<dbReference type="Proteomes" id="UP000184130">
    <property type="component" value="Unassembled WGS sequence"/>
</dbReference>
<evidence type="ECO:0000256" key="1">
    <source>
        <dbReference type="SAM" id="MobiDB-lite"/>
    </source>
</evidence>
<proteinExistence type="predicted"/>
<feature type="compositionally biased region" description="Basic and acidic residues" evidence="1">
    <location>
        <begin position="1"/>
        <end position="11"/>
    </location>
</feature>
<evidence type="ECO:0000313" key="3">
    <source>
        <dbReference type="Proteomes" id="UP000184130"/>
    </source>
</evidence>
<reference evidence="2 3" key="1">
    <citation type="submission" date="2016-11" db="EMBL/GenBank/DDBJ databases">
        <authorList>
            <person name="Jaros S."/>
            <person name="Januszkiewicz K."/>
            <person name="Wedrychowicz H."/>
        </authorList>
    </citation>
    <scope>NUCLEOTIDE SEQUENCE [LARGE SCALE GENOMIC DNA]</scope>
    <source>
        <strain evidence="2 3">KHT3</strain>
    </source>
</reference>